<dbReference type="GO" id="GO:0043161">
    <property type="term" value="P:proteasome-mediated ubiquitin-dependent protein catabolic process"/>
    <property type="evidence" value="ECO:0007669"/>
    <property type="project" value="InterPro"/>
</dbReference>
<feature type="domain" description="CTLH" evidence="8">
    <location>
        <begin position="161"/>
        <end position="217"/>
    </location>
</feature>
<evidence type="ECO:0000256" key="1">
    <source>
        <dbReference type="ARBA" id="ARBA00004496"/>
    </source>
</evidence>
<dbReference type="PANTHER" id="PTHR12170:SF2">
    <property type="entry name" value="E3 UBIQUITIN-PROTEIN TRANSFERASE MAEA"/>
    <property type="match status" value="1"/>
</dbReference>
<dbReference type="InterPro" id="IPR044063">
    <property type="entry name" value="ZF_RING_GID"/>
</dbReference>
<keyword evidence="5 7" id="KW-0863">Zinc-finger</keyword>
<feature type="zinc finger region" description="RING-Gid-type" evidence="7">
    <location>
        <begin position="338"/>
        <end position="408"/>
    </location>
</feature>
<evidence type="ECO:0000256" key="7">
    <source>
        <dbReference type="PROSITE-ProRule" id="PRU01215"/>
    </source>
</evidence>
<dbReference type="GO" id="GO:0008270">
    <property type="term" value="F:zinc ion binding"/>
    <property type="evidence" value="ECO:0007669"/>
    <property type="project" value="UniProtKB-KW"/>
</dbReference>
<gene>
    <name evidence="10" type="ORF">BD626DRAFT_494738</name>
</gene>
<dbReference type="InterPro" id="IPR045098">
    <property type="entry name" value="Fyv10_fam"/>
</dbReference>
<dbReference type="EMBL" id="VDMD01000009">
    <property type="protein sequence ID" value="TRM63584.1"/>
    <property type="molecule type" value="Genomic_DNA"/>
</dbReference>
<dbReference type="OrthoDB" id="1933455at2759"/>
<comment type="caution">
    <text evidence="10">The sequence shown here is derived from an EMBL/GenBank/DDBJ whole genome shotgun (WGS) entry which is preliminary data.</text>
</comment>
<dbReference type="PROSITE" id="PS51867">
    <property type="entry name" value="ZF_RING_GID"/>
    <property type="match status" value="1"/>
</dbReference>
<dbReference type="SMART" id="SM00668">
    <property type="entry name" value="CTLH"/>
    <property type="match status" value="1"/>
</dbReference>
<dbReference type="PANTHER" id="PTHR12170">
    <property type="entry name" value="MACROPHAGE ERYTHROBLAST ATTACHER-RELATED"/>
    <property type="match status" value="1"/>
</dbReference>
<feature type="domain" description="RING-Gid-type" evidence="9">
    <location>
        <begin position="338"/>
        <end position="408"/>
    </location>
</feature>
<dbReference type="SMART" id="SM00757">
    <property type="entry name" value="CRA"/>
    <property type="match status" value="1"/>
</dbReference>
<evidence type="ECO:0000313" key="10">
    <source>
        <dbReference type="EMBL" id="TRM63584.1"/>
    </source>
</evidence>
<evidence type="ECO:0000313" key="11">
    <source>
        <dbReference type="Proteomes" id="UP000320762"/>
    </source>
</evidence>
<keyword evidence="6" id="KW-0862">Zinc</keyword>
<evidence type="ECO:0000259" key="9">
    <source>
        <dbReference type="PROSITE" id="PS51867"/>
    </source>
</evidence>
<evidence type="ECO:0000259" key="8">
    <source>
        <dbReference type="PROSITE" id="PS50897"/>
    </source>
</evidence>
<dbReference type="GO" id="GO:0061630">
    <property type="term" value="F:ubiquitin protein ligase activity"/>
    <property type="evidence" value="ECO:0007669"/>
    <property type="project" value="InterPro"/>
</dbReference>
<evidence type="ECO:0000256" key="4">
    <source>
        <dbReference type="ARBA" id="ARBA00022723"/>
    </source>
</evidence>
<accession>A0A550CFN2</accession>
<dbReference type="GO" id="GO:0005634">
    <property type="term" value="C:nucleus"/>
    <property type="evidence" value="ECO:0007669"/>
    <property type="project" value="TreeGrafter"/>
</dbReference>
<sequence>MAHKISEEGTLLLEQPFVRVPYENYRKIFRTSQKHVERELQPVQTSAAKLAKDAEAGSLQPAQAMESIDAMIARVENLKRKLAELNETAGKPTQDVMRARLQHLHGLSTFQDITDPEYNRWADTRLDRWLVDWTLRTGRVETAREIARRKGIESLVDIDLFTEIRRIEGALHVHSCTEALAWCSENKVALRKIKSTLEFELRLQEFIELCRQRSTTQAIAYSKKHLIAWQETHLPQIQHALALLAYAPGTSCGPYKRLYDLSRWDTLVRSFRNAVYALNTLSPEPLLHLALYAGLSSLKLRSCYVPHSKNADCPICDGAGSGPVAGHPTNLSHPTSLSHPTGPQGLAKLAEEVPFSHHINSTIVCRITGNIMDEDNPPMAFPSGRVYSRGAMEEMAARNGGIVTSPDTGEEVEFGELRKVFIS</sequence>
<dbReference type="CDD" id="cd16659">
    <property type="entry name" value="RING-Ubox_Emp"/>
    <property type="match status" value="1"/>
</dbReference>
<keyword evidence="11" id="KW-1185">Reference proteome</keyword>
<proteinExistence type="inferred from homology"/>
<protein>
    <submittedName>
        <fullName evidence="10">CTLH/CRA C-terminal to lish motif domain-containing protein</fullName>
    </submittedName>
</protein>
<dbReference type="GO" id="GO:0034657">
    <property type="term" value="C:GID complex"/>
    <property type="evidence" value="ECO:0007669"/>
    <property type="project" value="TreeGrafter"/>
</dbReference>
<organism evidence="10 11">
    <name type="scientific">Schizophyllum amplum</name>
    <dbReference type="NCBI Taxonomy" id="97359"/>
    <lineage>
        <taxon>Eukaryota</taxon>
        <taxon>Fungi</taxon>
        <taxon>Dikarya</taxon>
        <taxon>Basidiomycota</taxon>
        <taxon>Agaricomycotina</taxon>
        <taxon>Agaricomycetes</taxon>
        <taxon>Agaricomycetidae</taxon>
        <taxon>Agaricales</taxon>
        <taxon>Schizophyllaceae</taxon>
        <taxon>Schizophyllum</taxon>
    </lineage>
</organism>
<dbReference type="STRING" id="97359.A0A550CFN2"/>
<dbReference type="InterPro" id="IPR024964">
    <property type="entry name" value="CTLH/CRA"/>
</dbReference>
<dbReference type="GO" id="GO:0005737">
    <property type="term" value="C:cytoplasm"/>
    <property type="evidence" value="ECO:0007669"/>
    <property type="project" value="UniProtKB-SubCell"/>
</dbReference>
<evidence type="ECO:0000256" key="2">
    <source>
        <dbReference type="ARBA" id="ARBA00010615"/>
    </source>
</evidence>
<keyword evidence="3" id="KW-0963">Cytoplasm</keyword>
<dbReference type="Pfam" id="PF10607">
    <property type="entry name" value="CTLH"/>
    <property type="match status" value="1"/>
</dbReference>
<keyword evidence="4" id="KW-0479">Metal-binding</keyword>
<dbReference type="Proteomes" id="UP000320762">
    <property type="component" value="Unassembled WGS sequence"/>
</dbReference>
<name>A0A550CFN2_9AGAR</name>
<dbReference type="AlphaFoldDB" id="A0A550CFN2"/>
<evidence type="ECO:0000256" key="3">
    <source>
        <dbReference type="ARBA" id="ARBA00022490"/>
    </source>
</evidence>
<dbReference type="PROSITE" id="PS50897">
    <property type="entry name" value="CTLH"/>
    <property type="match status" value="1"/>
</dbReference>
<dbReference type="InterPro" id="IPR013144">
    <property type="entry name" value="CRA_dom"/>
</dbReference>
<evidence type="ECO:0000256" key="5">
    <source>
        <dbReference type="ARBA" id="ARBA00022771"/>
    </source>
</evidence>
<comment type="similarity">
    <text evidence="2">Belongs to the FYV10 family.</text>
</comment>
<reference evidence="10 11" key="1">
    <citation type="journal article" date="2019" name="New Phytol.">
        <title>Comparative genomics reveals unique wood-decay strategies and fruiting body development in the Schizophyllaceae.</title>
        <authorList>
            <person name="Almasi E."/>
            <person name="Sahu N."/>
            <person name="Krizsan K."/>
            <person name="Balint B."/>
            <person name="Kovacs G.M."/>
            <person name="Kiss B."/>
            <person name="Cseklye J."/>
            <person name="Drula E."/>
            <person name="Henrissat B."/>
            <person name="Nagy I."/>
            <person name="Chovatia M."/>
            <person name="Adam C."/>
            <person name="LaButti K."/>
            <person name="Lipzen A."/>
            <person name="Riley R."/>
            <person name="Grigoriev I.V."/>
            <person name="Nagy L.G."/>
        </authorList>
    </citation>
    <scope>NUCLEOTIDE SEQUENCE [LARGE SCALE GENOMIC DNA]</scope>
    <source>
        <strain evidence="10 11">NL-1724</strain>
    </source>
</reference>
<dbReference type="InterPro" id="IPR006595">
    <property type="entry name" value="CTLH_C"/>
</dbReference>
<comment type="subcellular location">
    <subcellularLocation>
        <location evidence="1">Cytoplasm</location>
    </subcellularLocation>
</comment>
<evidence type="ECO:0000256" key="6">
    <source>
        <dbReference type="ARBA" id="ARBA00022833"/>
    </source>
</evidence>